<name>A0A221P909_9ACTN</name>
<evidence type="ECO:0008006" key="5">
    <source>
        <dbReference type="Google" id="ProtNLM"/>
    </source>
</evidence>
<feature type="compositionally biased region" description="Pro residues" evidence="1">
    <location>
        <begin position="107"/>
        <end position="132"/>
    </location>
</feature>
<proteinExistence type="predicted"/>
<dbReference type="AlphaFoldDB" id="A0A221P909"/>
<dbReference type="STRING" id="1355015.LK06_025025"/>
<evidence type="ECO:0000256" key="1">
    <source>
        <dbReference type="SAM" id="MobiDB-lite"/>
    </source>
</evidence>
<protein>
    <recommendedName>
        <fullName evidence="5">Lipoprotein</fullName>
    </recommendedName>
</protein>
<gene>
    <name evidence="3" type="ORF">LK07_26185</name>
</gene>
<feature type="region of interest" description="Disordered" evidence="1">
    <location>
        <begin position="19"/>
        <end position="138"/>
    </location>
</feature>
<evidence type="ECO:0000256" key="2">
    <source>
        <dbReference type="SAM" id="SignalP"/>
    </source>
</evidence>
<reference evidence="3 4" key="1">
    <citation type="submission" date="2017-07" db="EMBL/GenBank/DDBJ databases">
        <title>Genome sequence of Streptomyces pluripotens MUSC 137T.</title>
        <authorList>
            <person name="Ser H.-L."/>
            <person name="Lee L.-H."/>
        </authorList>
    </citation>
    <scope>NUCLEOTIDE SEQUENCE [LARGE SCALE GENOMIC DNA]</scope>
    <source>
        <strain evidence="3 4">MUSC 137</strain>
    </source>
</reference>
<keyword evidence="4" id="KW-1185">Reference proteome</keyword>
<feature type="chain" id="PRO_5038664436" description="Lipoprotein" evidence="2">
    <location>
        <begin position="20"/>
        <end position="491"/>
    </location>
</feature>
<evidence type="ECO:0000313" key="3">
    <source>
        <dbReference type="EMBL" id="ASN28700.1"/>
    </source>
</evidence>
<accession>A0A221P909</accession>
<organism evidence="3 4">
    <name type="scientific">Streptomyces pluripotens</name>
    <dbReference type="NCBI Taxonomy" id="1355015"/>
    <lineage>
        <taxon>Bacteria</taxon>
        <taxon>Bacillati</taxon>
        <taxon>Actinomycetota</taxon>
        <taxon>Actinomycetes</taxon>
        <taxon>Kitasatosporales</taxon>
        <taxon>Streptomycetaceae</taxon>
        <taxon>Streptomyces</taxon>
    </lineage>
</organism>
<dbReference type="EMBL" id="CP022433">
    <property type="protein sequence ID" value="ASN28700.1"/>
    <property type="molecule type" value="Genomic_DNA"/>
</dbReference>
<dbReference type="Proteomes" id="UP000031501">
    <property type="component" value="Chromosome"/>
</dbReference>
<feature type="compositionally biased region" description="Polar residues" evidence="1">
    <location>
        <begin position="19"/>
        <end position="38"/>
    </location>
</feature>
<dbReference type="OrthoDB" id="4328722at2"/>
<sequence>MPAFAVATLFFTAACSSQAPQSEDAATSAHKQQITVKSRPTGDTDRSLAVAAAPSNAPSATAIATASPVGPERRAHRTTLAVSSYDSHTRRAIISNQPPRKGNSAGPPAPSAPSTQSPPPTPSTPSDPPTPSTAPSIAPHTAAVGDVIASAPAPGAPHGLLAKVTKVVGETDHGTEVQTEPATLNALLGDDTAKGEVPVAPSSFTVDKLLPDVKVSRSKTGAVRIGPKDTAVPLGSLRLDVSAKVPTAKDAPATATASVHGYVQIAPRVDFAYGGAGANAVPGSAYLGVSGTWSSGWTLKGRAAAATGAPLRIPFATLHSDPVLQVGPVPVVVNLDLTCYLQISGDGHVTVDVQQSLKGGFKAGGAFDLAKGWTPVSSSTMSSTPLHASVSTAGHVRTVLGAEASVGLYGTVGVTADLAPYLRGEASGAIIASSDQGGAGAKGTWDVYGGVDLSGALRLQLSVFGTPIVQRNIPLGSLHREWKLAGGSLPS</sequence>
<feature type="compositionally biased region" description="Low complexity" evidence="1">
    <location>
        <begin position="49"/>
        <end position="69"/>
    </location>
</feature>
<keyword evidence="2" id="KW-0732">Signal</keyword>
<feature type="signal peptide" evidence="2">
    <location>
        <begin position="1"/>
        <end position="19"/>
    </location>
</feature>
<dbReference type="KEGG" id="splu:LK06_025025"/>
<evidence type="ECO:0000313" key="4">
    <source>
        <dbReference type="Proteomes" id="UP000031501"/>
    </source>
</evidence>